<keyword evidence="3" id="KW-1185">Reference proteome</keyword>
<proteinExistence type="predicted"/>
<gene>
    <name evidence="2" type="ORF">FRC98_00935</name>
</gene>
<dbReference type="RefSeq" id="WP_146979434.1">
    <property type="nucleotide sequence ID" value="NZ_VOSM01000001.1"/>
</dbReference>
<evidence type="ECO:0000313" key="2">
    <source>
        <dbReference type="EMBL" id="TXD38998.1"/>
    </source>
</evidence>
<comment type="caution">
    <text evidence="2">The sequence shown here is derived from an EMBL/GenBank/DDBJ whole genome shotgun (WGS) entry which is preliminary data.</text>
</comment>
<dbReference type="OrthoDB" id="5480174at2"/>
<feature type="signal peptide" evidence="1">
    <location>
        <begin position="1"/>
        <end position="19"/>
    </location>
</feature>
<accession>A0A5C6XHL6</accession>
<name>A0A5C6XHL6_9DELT</name>
<dbReference type="AlphaFoldDB" id="A0A5C6XHL6"/>
<sequence length="587" mass="63861">MQRLLILLFALAALLVAPACDGCGSKKGAIPASAQDRITQLSEQLPLSTDALIIAPKLDETREALDIVMRRTEAFNPAARMIESQIQREWGIKLNDPESWKRAGITPDGSLMVAMVVNRPVLVTYVADKQAFESVFVERLRKTFEITEPVRNEKMGDTSLKISGKSGGLELAWFYEGNIAFVALPAFDAIEALEEGTALAIATQIQTTKTEESLGKSAPFIAFRDNLAKDLPLSVYVDPDRYLARVEQAPNPNPTPVDELIEQVALFSKNNAEGAGVGLKATDTRILLKAYAGGDDELVKKAREAYLSEMEADWANLLTKNTMLGIRTSFDMPKAYQAFLDGLPEENSRAIRRNLVEMGRNYNLNLEDDVIAAMSGHSLIAFYGIGTRQLMGALGQGAPIQQALSVISASGLLVSANFSEQRKLEALVDGLGQFATGYAELRPLNYKGQPVEDARVLVPANLNALPARLFQRGDNLTIAAAGMGEDAVYEYLTGKRDEPALKDVEGLDLGARFASEKNLNGLYFNFERLRENFGSMPMIGNVISTLDPLQELLIEVAVEDEGLFATASLDFVAPLPEPGTPADAPTE</sequence>
<dbReference type="Proteomes" id="UP000321412">
    <property type="component" value="Unassembled WGS sequence"/>
</dbReference>
<keyword evidence="1" id="KW-0732">Signal</keyword>
<protein>
    <recommendedName>
        <fullName evidence="4">DUF3352 domain-containing protein</fullName>
    </recommendedName>
</protein>
<dbReference type="EMBL" id="VOSM01000001">
    <property type="protein sequence ID" value="TXD38998.1"/>
    <property type="molecule type" value="Genomic_DNA"/>
</dbReference>
<evidence type="ECO:0008006" key="4">
    <source>
        <dbReference type="Google" id="ProtNLM"/>
    </source>
</evidence>
<organism evidence="2 3">
    <name type="scientific">Lujinxingia vulgaris</name>
    <dbReference type="NCBI Taxonomy" id="2600176"/>
    <lineage>
        <taxon>Bacteria</taxon>
        <taxon>Deltaproteobacteria</taxon>
        <taxon>Bradymonadales</taxon>
        <taxon>Lujinxingiaceae</taxon>
        <taxon>Lujinxingia</taxon>
    </lineage>
</organism>
<evidence type="ECO:0000256" key="1">
    <source>
        <dbReference type="SAM" id="SignalP"/>
    </source>
</evidence>
<evidence type="ECO:0000313" key="3">
    <source>
        <dbReference type="Proteomes" id="UP000321412"/>
    </source>
</evidence>
<reference evidence="2 3" key="1">
    <citation type="submission" date="2019-08" db="EMBL/GenBank/DDBJ databases">
        <title>Bradymonadales sp. TMQ4.</title>
        <authorList>
            <person name="Liang Q."/>
        </authorList>
    </citation>
    <scope>NUCLEOTIDE SEQUENCE [LARGE SCALE GENOMIC DNA]</scope>
    <source>
        <strain evidence="2 3">TMQ4</strain>
    </source>
</reference>
<feature type="chain" id="PRO_5023071812" description="DUF3352 domain-containing protein" evidence="1">
    <location>
        <begin position="20"/>
        <end position="587"/>
    </location>
</feature>